<proteinExistence type="predicted"/>
<dbReference type="Proteomes" id="UP000638263">
    <property type="component" value="Unassembled WGS sequence"/>
</dbReference>
<name>A0A917VV82_9NOCA</name>
<dbReference type="InterPro" id="IPR036689">
    <property type="entry name" value="ESAT-6-like_sf"/>
</dbReference>
<evidence type="ECO:0000313" key="2">
    <source>
        <dbReference type="Proteomes" id="UP000638263"/>
    </source>
</evidence>
<organism evidence="1 2">
    <name type="scientific">Nocardia jinanensis</name>
    <dbReference type="NCBI Taxonomy" id="382504"/>
    <lineage>
        <taxon>Bacteria</taxon>
        <taxon>Bacillati</taxon>
        <taxon>Actinomycetota</taxon>
        <taxon>Actinomycetes</taxon>
        <taxon>Mycobacteriales</taxon>
        <taxon>Nocardiaceae</taxon>
        <taxon>Nocardia</taxon>
    </lineage>
</organism>
<gene>
    <name evidence="1" type="ORF">GCM10011588_43330</name>
</gene>
<keyword evidence="2" id="KW-1185">Reference proteome</keyword>
<reference evidence="1" key="1">
    <citation type="journal article" date="2014" name="Int. J. Syst. Evol. Microbiol.">
        <title>Complete genome sequence of Corynebacterium casei LMG S-19264T (=DSM 44701T), isolated from a smear-ripened cheese.</title>
        <authorList>
            <consortium name="US DOE Joint Genome Institute (JGI-PGF)"/>
            <person name="Walter F."/>
            <person name="Albersmeier A."/>
            <person name="Kalinowski J."/>
            <person name="Ruckert C."/>
        </authorList>
    </citation>
    <scope>NUCLEOTIDE SEQUENCE</scope>
    <source>
        <strain evidence="1">CGMCC 4.3508</strain>
    </source>
</reference>
<dbReference type="RefSeq" id="WP_062999008.1">
    <property type="nucleotide sequence ID" value="NZ_BMMH01000009.1"/>
</dbReference>
<dbReference type="Gene3D" id="1.10.287.1060">
    <property type="entry name" value="ESAT-6-like"/>
    <property type="match status" value="1"/>
</dbReference>
<reference evidence="1" key="2">
    <citation type="submission" date="2020-09" db="EMBL/GenBank/DDBJ databases">
        <authorList>
            <person name="Sun Q."/>
            <person name="Zhou Y."/>
        </authorList>
    </citation>
    <scope>NUCLEOTIDE SEQUENCE</scope>
    <source>
        <strain evidence="1">CGMCC 4.3508</strain>
    </source>
</reference>
<protein>
    <submittedName>
        <fullName evidence="1">Uncharacterized protein</fullName>
    </submittedName>
</protein>
<dbReference type="SUPFAM" id="SSF140453">
    <property type="entry name" value="EsxAB dimer-like"/>
    <property type="match status" value="1"/>
</dbReference>
<comment type="caution">
    <text evidence="1">The sequence shown here is derived from an EMBL/GenBank/DDBJ whole genome shotgun (WGS) entry which is preliminary data.</text>
</comment>
<sequence length="99" mass="10491">MSDILYDKPTMEALFDSLKTEGSKIQGEIEALGTAKDNFLAAMASQGAQDGFQTAHGAVNTELEDTLTKLDQLAAAVENALHRALETDKKIGDGFAAFG</sequence>
<dbReference type="AlphaFoldDB" id="A0A917VV82"/>
<dbReference type="EMBL" id="BMMH01000009">
    <property type="protein sequence ID" value="GGL23852.1"/>
    <property type="molecule type" value="Genomic_DNA"/>
</dbReference>
<accession>A0A917VV82</accession>
<evidence type="ECO:0000313" key="1">
    <source>
        <dbReference type="EMBL" id="GGL23852.1"/>
    </source>
</evidence>